<evidence type="ECO:0000313" key="10">
    <source>
        <dbReference type="EMBL" id="KNC54030.1"/>
    </source>
</evidence>
<keyword evidence="7" id="KW-0496">Mitochondrion</keyword>
<dbReference type="PRINTS" id="PR02049">
    <property type="entry name" value="PROTEINF36A"/>
</dbReference>
<sequence>MSRSVATWLDFAGLTGTKCFRNAYLVGITAGFSAGSFAFLKTWNGLRAGNWAIGAFAVGTMAAWHTCSHFHNEHVKKMHALADQLNRKQAELNDRSPEPPTTTPPSS</sequence>
<dbReference type="GO" id="GO:0033617">
    <property type="term" value="P:mitochondrial respiratory chain complex IV assembly"/>
    <property type="evidence" value="ECO:0007669"/>
    <property type="project" value="InterPro"/>
</dbReference>
<dbReference type="GeneID" id="25568098"/>
<dbReference type="RefSeq" id="XP_013754043.1">
    <property type="nucleotide sequence ID" value="XM_013898589.1"/>
</dbReference>
<keyword evidence="5" id="KW-0999">Mitochondrion inner membrane</keyword>
<evidence type="ECO:0000256" key="1">
    <source>
        <dbReference type="ARBA" id="ARBA00004273"/>
    </source>
</evidence>
<dbReference type="Proteomes" id="UP000054408">
    <property type="component" value="Unassembled WGS sequence"/>
</dbReference>
<comment type="subcellular location">
    <subcellularLocation>
        <location evidence="1">Mitochondrion inner membrane</location>
    </subcellularLocation>
</comment>
<evidence type="ECO:0000256" key="9">
    <source>
        <dbReference type="SAM" id="Phobius"/>
    </source>
</evidence>
<dbReference type="OrthoDB" id="14603at2759"/>
<evidence type="ECO:0000256" key="6">
    <source>
        <dbReference type="ARBA" id="ARBA00022989"/>
    </source>
</evidence>
<proteinExistence type="inferred from homology"/>
<keyword evidence="4 9" id="KW-0812">Transmembrane</keyword>
<name>A0A0L0DP33_THETB</name>
<evidence type="ECO:0000256" key="5">
    <source>
        <dbReference type="ARBA" id="ARBA00022792"/>
    </source>
</evidence>
<gene>
    <name evidence="10" type="ORF">AMSG_09690</name>
</gene>
<keyword evidence="8 9" id="KW-0472">Membrane</keyword>
<evidence type="ECO:0000256" key="7">
    <source>
        <dbReference type="ARBA" id="ARBA00023128"/>
    </source>
</evidence>
<dbReference type="PANTHER" id="PTHR31586">
    <property type="entry name" value="CYTOCHROME C OXIDASE PROTEIN 20"/>
    <property type="match status" value="1"/>
</dbReference>
<organism evidence="10 11">
    <name type="scientific">Thecamonas trahens ATCC 50062</name>
    <dbReference type="NCBI Taxonomy" id="461836"/>
    <lineage>
        <taxon>Eukaryota</taxon>
        <taxon>Apusozoa</taxon>
        <taxon>Apusomonadida</taxon>
        <taxon>Apusomonadidae</taxon>
        <taxon>Thecamonas</taxon>
    </lineage>
</organism>
<dbReference type="GO" id="GO:0005743">
    <property type="term" value="C:mitochondrial inner membrane"/>
    <property type="evidence" value="ECO:0007669"/>
    <property type="project" value="UniProtKB-SubCell"/>
</dbReference>
<evidence type="ECO:0000256" key="8">
    <source>
        <dbReference type="ARBA" id="ARBA00023136"/>
    </source>
</evidence>
<protein>
    <recommendedName>
        <fullName evidence="3">Cytochrome c oxidase assembly protein COX20, mitochondrial</fullName>
    </recommendedName>
</protein>
<dbReference type="AlphaFoldDB" id="A0A0L0DP33"/>
<dbReference type="Pfam" id="PF12597">
    <property type="entry name" value="Cox20"/>
    <property type="match status" value="1"/>
</dbReference>
<accession>A0A0L0DP33</accession>
<evidence type="ECO:0000256" key="3">
    <source>
        <dbReference type="ARBA" id="ARBA00017689"/>
    </source>
</evidence>
<comment type="similarity">
    <text evidence="2">Belongs to the COX20 family.</text>
</comment>
<evidence type="ECO:0000256" key="4">
    <source>
        <dbReference type="ARBA" id="ARBA00022692"/>
    </source>
</evidence>
<feature type="transmembrane region" description="Helical" evidence="9">
    <location>
        <begin position="20"/>
        <end position="40"/>
    </location>
</feature>
<dbReference type="EMBL" id="GL349485">
    <property type="protein sequence ID" value="KNC54030.1"/>
    <property type="molecule type" value="Genomic_DNA"/>
</dbReference>
<evidence type="ECO:0000313" key="11">
    <source>
        <dbReference type="Proteomes" id="UP000054408"/>
    </source>
</evidence>
<dbReference type="PANTHER" id="PTHR31586:SF1">
    <property type="entry name" value="CYTOCHROME C OXIDASE ASSEMBLY PROTEIN COX20, MITOCHONDRIAL"/>
    <property type="match status" value="1"/>
</dbReference>
<dbReference type="PIRSF" id="PIRSF007871">
    <property type="entry name" value="Cox20"/>
    <property type="match status" value="1"/>
</dbReference>
<reference evidence="10 11" key="1">
    <citation type="submission" date="2010-05" db="EMBL/GenBank/DDBJ databases">
        <title>The Genome Sequence of Thecamonas trahens ATCC 50062.</title>
        <authorList>
            <consortium name="The Broad Institute Genome Sequencing Platform"/>
            <person name="Russ C."/>
            <person name="Cuomo C."/>
            <person name="Shea T."/>
            <person name="Young S.K."/>
            <person name="Zeng Q."/>
            <person name="Koehrsen M."/>
            <person name="Haas B."/>
            <person name="Borodovsky M."/>
            <person name="Guigo R."/>
            <person name="Alvarado L."/>
            <person name="Berlin A."/>
            <person name="Bochicchio J."/>
            <person name="Borenstein D."/>
            <person name="Chapman S."/>
            <person name="Chen Z."/>
            <person name="Freedman E."/>
            <person name="Gellesch M."/>
            <person name="Goldberg J."/>
            <person name="Griggs A."/>
            <person name="Gujja S."/>
            <person name="Heilman E."/>
            <person name="Heiman D."/>
            <person name="Hepburn T."/>
            <person name="Howarth C."/>
            <person name="Jen D."/>
            <person name="Larson L."/>
            <person name="Mehta T."/>
            <person name="Park D."/>
            <person name="Pearson M."/>
            <person name="Roberts A."/>
            <person name="Saif S."/>
            <person name="Shenoy N."/>
            <person name="Sisk P."/>
            <person name="Stolte C."/>
            <person name="Sykes S."/>
            <person name="Thomson T."/>
            <person name="Walk T."/>
            <person name="White J."/>
            <person name="Yandava C."/>
            <person name="Burger G."/>
            <person name="Gray M.W."/>
            <person name="Holland P.W.H."/>
            <person name="King N."/>
            <person name="Lang F.B.F."/>
            <person name="Roger A.J."/>
            <person name="Ruiz-Trillo I."/>
            <person name="Lander E."/>
            <person name="Nusbaum C."/>
        </authorList>
    </citation>
    <scope>NUCLEOTIDE SEQUENCE [LARGE SCALE GENOMIC DNA]</scope>
    <source>
        <strain evidence="10 11">ATCC 50062</strain>
    </source>
</reference>
<keyword evidence="6 9" id="KW-1133">Transmembrane helix</keyword>
<dbReference type="InterPro" id="IPR022533">
    <property type="entry name" value="Cox20"/>
</dbReference>
<keyword evidence="11" id="KW-1185">Reference proteome</keyword>
<evidence type="ECO:0000256" key="2">
    <source>
        <dbReference type="ARBA" id="ARBA00009575"/>
    </source>
</evidence>